<proteinExistence type="predicted"/>
<gene>
    <name evidence="1" type="ORF">PLEPLA_LOCUS46987</name>
</gene>
<dbReference type="Proteomes" id="UP001153269">
    <property type="component" value="Unassembled WGS sequence"/>
</dbReference>
<protein>
    <submittedName>
        <fullName evidence="1">Uncharacterized protein</fullName>
    </submittedName>
</protein>
<comment type="caution">
    <text evidence="1">The sequence shown here is derived from an EMBL/GenBank/DDBJ whole genome shotgun (WGS) entry which is preliminary data.</text>
</comment>
<organism evidence="1 2">
    <name type="scientific">Pleuronectes platessa</name>
    <name type="common">European plaice</name>
    <dbReference type="NCBI Taxonomy" id="8262"/>
    <lineage>
        <taxon>Eukaryota</taxon>
        <taxon>Metazoa</taxon>
        <taxon>Chordata</taxon>
        <taxon>Craniata</taxon>
        <taxon>Vertebrata</taxon>
        <taxon>Euteleostomi</taxon>
        <taxon>Actinopterygii</taxon>
        <taxon>Neopterygii</taxon>
        <taxon>Teleostei</taxon>
        <taxon>Neoteleostei</taxon>
        <taxon>Acanthomorphata</taxon>
        <taxon>Carangaria</taxon>
        <taxon>Pleuronectiformes</taxon>
        <taxon>Pleuronectoidei</taxon>
        <taxon>Pleuronectidae</taxon>
        <taxon>Pleuronectes</taxon>
    </lineage>
</organism>
<sequence length="223" mass="24332">MLMRFQIVHVPLPNSKHNLQVSTWLSAQQHAAEPPACQSTDTEFDWFTFGKRLSGQNALCLLIPAQSATGPSHPGVNQSLRERATVPGQKGVSRPPEIAEVQPLQAERSHLHLRGEGHLGRAAGGDQQINTASSHQWQHCAALSSSSSSVFEDFCSFFQKLLQRGNVELQTDMVTVLVDSSEVERFGDGDDSSFEASSLSHNLHPHGAYVSLLSAFQSKPSLH</sequence>
<accession>A0A9N7ZCP1</accession>
<name>A0A9N7ZCP1_PLEPL</name>
<keyword evidence="2" id="KW-1185">Reference proteome</keyword>
<evidence type="ECO:0000313" key="1">
    <source>
        <dbReference type="EMBL" id="CAB1459151.1"/>
    </source>
</evidence>
<dbReference type="AlphaFoldDB" id="A0A9N7ZCP1"/>
<reference evidence="1" key="1">
    <citation type="submission" date="2020-03" db="EMBL/GenBank/DDBJ databases">
        <authorList>
            <person name="Weist P."/>
        </authorList>
    </citation>
    <scope>NUCLEOTIDE SEQUENCE</scope>
</reference>
<dbReference type="EMBL" id="CADEAL010004420">
    <property type="protein sequence ID" value="CAB1459151.1"/>
    <property type="molecule type" value="Genomic_DNA"/>
</dbReference>
<evidence type="ECO:0000313" key="2">
    <source>
        <dbReference type="Proteomes" id="UP001153269"/>
    </source>
</evidence>